<dbReference type="EMBL" id="CAJNOM010007627">
    <property type="protein sequence ID" value="CAF1676353.1"/>
    <property type="molecule type" value="Genomic_DNA"/>
</dbReference>
<evidence type="ECO:0000313" key="2">
    <source>
        <dbReference type="EMBL" id="CAF1586257.1"/>
    </source>
</evidence>
<evidence type="ECO:0000313" key="6">
    <source>
        <dbReference type="Proteomes" id="UP000663832"/>
    </source>
</evidence>
<comment type="caution">
    <text evidence="4">The sequence shown here is derived from an EMBL/GenBank/DDBJ whole genome shotgun (WGS) entry which is preliminary data.</text>
</comment>
<evidence type="ECO:0000313" key="3">
    <source>
        <dbReference type="EMBL" id="CAF1586277.1"/>
    </source>
</evidence>
<dbReference type="EMBL" id="CAJNOM010007626">
    <property type="protein sequence ID" value="CAF1676343.1"/>
    <property type="molecule type" value="Genomic_DNA"/>
</dbReference>
<dbReference type="AlphaFoldDB" id="A0A816GMA9"/>
<name>A0A816GMA9_9BILA</name>
<dbReference type="OrthoDB" id="10057288at2759"/>
<gene>
    <name evidence="2" type="ORF">BJG266_LOCUS49188</name>
    <name evidence="3" type="ORF">BJG266_LOCUS49190</name>
    <name evidence="4" type="ORF">QVE165_LOCUS66268</name>
    <name evidence="5" type="ORF">QVE165_LOCUS66270</name>
</gene>
<evidence type="ECO:0000313" key="5">
    <source>
        <dbReference type="EMBL" id="CAF1676353.1"/>
    </source>
</evidence>
<reference evidence="4" key="1">
    <citation type="submission" date="2021-02" db="EMBL/GenBank/DDBJ databases">
        <authorList>
            <person name="Nowell W R."/>
        </authorList>
    </citation>
    <scope>NUCLEOTIDE SEQUENCE</scope>
</reference>
<feature type="chain" id="PRO_5036230089" evidence="1">
    <location>
        <begin position="21"/>
        <end position="144"/>
    </location>
</feature>
<protein>
    <submittedName>
        <fullName evidence="4">Uncharacterized protein</fullName>
    </submittedName>
</protein>
<dbReference type="Proteomes" id="UP000663877">
    <property type="component" value="Unassembled WGS sequence"/>
</dbReference>
<sequence>MKSLSIIAITLFALVALSSSVPVTNQQTEDQARFDFYNDFFAGLASNLVSTVAGSLQGLLTTLITENPLNVGKRDVETDLQARVNPFTFLYENVLQQFFTGIVTNAFGAATDGLLNLIETNPLGVGKRDVESRVNPFTFLYENV</sequence>
<keyword evidence="6" id="KW-1185">Reference proteome</keyword>
<dbReference type="Proteomes" id="UP000663832">
    <property type="component" value="Unassembled WGS sequence"/>
</dbReference>
<dbReference type="EMBL" id="CAJNOI010007194">
    <property type="protein sequence ID" value="CAF1586257.1"/>
    <property type="molecule type" value="Genomic_DNA"/>
</dbReference>
<evidence type="ECO:0000256" key="1">
    <source>
        <dbReference type="SAM" id="SignalP"/>
    </source>
</evidence>
<keyword evidence="1" id="KW-0732">Signal</keyword>
<evidence type="ECO:0000313" key="4">
    <source>
        <dbReference type="EMBL" id="CAF1676343.1"/>
    </source>
</evidence>
<feature type="non-terminal residue" evidence="4">
    <location>
        <position position="144"/>
    </location>
</feature>
<organism evidence="4 6">
    <name type="scientific">Adineta steineri</name>
    <dbReference type="NCBI Taxonomy" id="433720"/>
    <lineage>
        <taxon>Eukaryota</taxon>
        <taxon>Metazoa</taxon>
        <taxon>Spiralia</taxon>
        <taxon>Gnathifera</taxon>
        <taxon>Rotifera</taxon>
        <taxon>Eurotatoria</taxon>
        <taxon>Bdelloidea</taxon>
        <taxon>Adinetida</taxon>
        <taxon>Adinetidae</taxon>
        <taxon>Adineta</taxon>
    </lineage>
</organism>
<feature type="signal peptide" evidence="1">
    <location>
        <begin position="1"/>
        <end position="20"/>
    </location>
</feature>
<accession>A0A816GMA9</accession>
<proteinExistence type="predicted"/>
<dbReference type="EMBL" id="CAJNOI010007195">
    <property type="protein sequence ID" value="CAF1586277.1"/>
    <property type="molecule type" value="Genomic_DNA"/>
</dbReference>